<dbReference type="SMART" id="SM00528">
    <property type="entry name" value="HNS"/>
    <property type="match status" value="1"/>
</dbReference>
<evidence type="ECO:0000259" key="7">
    <source>
        <dbReference type="SMART" id="SM00528"/>
    </source>
</evidence>
<name>A0A2T0WZL5_9RHOB</name>
<dbReference type="PANTHER" id="PTHR38097">
    <property type="match status" value="1"/>
</dbReference>
<organism evidence="8 9">
    <name type="scientific">Donghicola tyrosinivorans</name>
    <dbReference type="NCBI Taxonomy" id="1652492"/>
    <lineage>
        <taxon>Bacteria</taxon>
        <taxon>Pseudomonadati</taxon>
        <taxon>Pseudomonadota</taxon>
        <taxon>Alphaproteobacteria</taxon>
        <taxon>Rhodobacterales</taxon>
        <taxon>Roseobacteraceae</taxon>
        <taxon>Donghicola</taxon>
    </lineage>
</organism>
<evidence type="ECO:0000256" key="5">
    <source>
        <dbReference type="SAM" id="Coils"/>
    </source>
</evidence>
<dbReference type="SUPFAM" id="SSF81273">
    <property type="entry name" value="H-NS histone-like proteins"/>
    <property type="match status" value="1"/>
</dbReference>
<comment type="subcellular location">
    <subcellularLocation>
        <location evidence="1">Cytoplasm</location>
        <location evidence="1">Nucleoid</location>
    </subcellularLocation>
</comment>
<protein>
    <submittedName>
        <fullName evidence="8">DNA-binding protein H-NS</fullName>
    </submittedName>
</protein>
<proteinExistence type="inferred from homology"/>
<dbReference type="GO" id="GO:0001217">
    <property type="term" value="F:DNA-binding transcription repressor activity"/>
    <property type="evidence" value="ECO:0007669"/>
    <property type="project" value="TreeGrafter"/>
</dbReference>
<keyword evidence="3" id="KW-0963">Cytoplasm</keyword>
<comment type="similarity">
    <text evidence="2">Belongs to the histone-like protein H-NS family.</text>
</comment>
<dbReference type="GO" id="GO:0003680">
    <property type="term" value="F:minor groove of adenine-thymine-rich DNA binding"/>
    <property type="evidence" value="ECO:0007669"/>
    <property type="project" value="TreeGrafter"/>
</dbReference>
<keyword evidence="4 8" id="KW-0238">DNA-binding</keyword>
<evidence type="ECO:0000256" key="3">
    <source>
        <dbReference type="ARBA" id="ARBA00022490"/>
    </source>
</evidence>
<dbReference type="InterPro" id="IPR037150">
    <property type="entry name" value="H-NS_C_dom_sf"/>
</dbReference>
<dbReference type="GO" id="GO:0000976">
    <property type="term" value="F:transcription cis-regulatory region binding"/>
    <property type="evidence" value="ECO:0007669"/>
    <property type="project" value="TreeGrafter"/>
</dbReference>
<dbReference type="PANTHER" id="PTHR38097:SF2">
    <property type="entry name" value="DNA-BINDING PROTEIN STPA"/>
    <property type="match status" value="1"/>
</dbReference>
<gene>
    <name evidence="8" type="ORF">CLV74_10241</name>
</gene>
<dbReference type="Pfam" id="PF00816">
    <property type="entry name" value="Histone_HNS"/>
    <property type="match status" value="1"/>
</dbReference>
<evidence type="ECO:0000313" key="8">
    <source>
        <dbReference type="EMBL" id="PRY92130.1"/>
    </source>
</evidence>
<comment type="caution">
    <text evidence="8">The sequence shown here is derived from an EMBL/GenBank/DDBJ whole genome shotgun (WGS) entry which is preliminary data.</text>
</comment>
<dbReference type="AlphaFoldDB" id="A0A2T0WZL5"/>
<evidence type="ECO:0000313" key="9">
    <source>
        <dbReference type="Proteomes" id="UP000238392"/>
    </source>
</evidence>
<dbReference type="OrthoDB" id="5297879at2"/>
<reference evidence="8 9" key="1">
    <citation type="submission" date="2018-03" db="EMBL/GenBank/DDBJ databases">
        <title>Genomic Encyclopedia of Archaeal and Bacterial Type Strains, Phase II (KMG-II): from individual species to whole genera.</title>
        <authorList>
            <person name="Goeker M."/>
        </authorList>
    </citation>
    <scope>NUCLEOTIDE SEQUENCE [LARGE SCALE GENOMIC DNA]</scope>
    <source>
        <strain evidence="8 9">DSM 100212</strain>
    </source>
</reference>
<evidence type="ECO:0000256" key="2">
    <source>
        <dbReference type="ARBA" id="ARBA00010610"/>
    </source>
</evidence>
<dbReference type="Proteomes" id="UP000238392">
    <property type="component" value="Unassembled WGS sequence"/>
</dbReference>
<feature type="region of interest" description="Disordered" evidence="6">
    <location>
        <begin position="57"/>
        <end position="80"/>
    </location>
</feature>
<evidence type="ECO:0000256" key="4">
    <source>
        <dbReference type="ARBA" id="ARBA00023125"/>
    </source>
</evidence>
<dbReference type="InterPro" id="IPR027444">
    <property type="entry name" value="H-NS_C_dom"/>
</dbReference>
<dbReference type="RefSeq" id="WP_106262665.1">
    <property type="nucleotide sequence ID" value="NZ_PVTQ01000002.1"/>
</dbReference>
<dbReference type="GO" id="GO:0003681">
    <property type="term" value="F:bent DNA binding"/>
    <property type="evidence" value="ECO:0007669"/>
    <property type="project" value="TreeGrafter"/>
</dbReference>
<keyword evidence="9" id="KW-1185">Reference proteome</keyword>
<accession>A0A2T0WZL5</accession>
<evidence type="ECO:0000256" key="6">
    <source>
        <dbReference type="SAM" id="MobiDB-lite"/>
    </source>
</evidence>
<evidence type="ECO:0000256" key="1">
    <source>
        <dbReference type="ARBA" id="ARBA00004453"/>
    </source>
</evidence>
<feature type="domain" description="DNA-binding protein H-NS-like C-terminal" evidence="7">
    <location>
        <begin position="59"/>
        <end position="104"/>
    </location>
</feature>
<dbReference type="GO" id="GO:0005829">
    <property type="term" value="C:cytosol"/>
    <property type="evidence" value="ECO:0007669"/>
    <property type="project" value="TreeGrafter"/>
</dbReference>
<dbReference type="Gene3D" id="4.10.430.10">
    <property type="entry name" value="Histone-like protein H-NS, C-terminal domain"/>
    <property type="match status" value="1"/>
</dbReference>
<sequence>MSIDLNELDLSELKKLQKDVEKAINEYQDRKINEARQRLEAEARAMGFTLNEVVEGKRKANASKSPPKYRHPEDSSVTWTGRGRKPAWVIEHLNAGRDMEELELQ</sequence>
<feature type="coiled-coil region" evidence="5">
    <location>
        <begin position="6"/>
        <end position="44"/>
    </location>
</feature>
<dbReference type="EMBL" id="PVTQ01000002">
    <property type="protein sequence ID" value="PRY92130.1"/>
    <property type="molecule type" value="Genomic_DNA"/>
</dbReference>
<keyword evidence="5" id="KW-0175">Coiled coil</keyword>
<dbReference type="GO" id="GO:0009295">
    <property type="term" value="C:nucleoid"/>
    <property type="evidence" value="ECO:0007669"/>
    <property type="project" value="UniProtKB-SubCell"/>
</dbReference>
<dbReference type="GO" id="GO:0032993">
    <property type="term" value="C:protein-DNA complex"/>
    <property type="evidence" value="ECO:0007669"/>
    <property type="project" value="TreeGrafter"/>
</dbReference>